<sequence length="43" mass="4872">HPLKARREGQWALDLTGRWRLIVIPSDNGKTATVVEVTDHYGD</sequence>
<dbReference type="EMBL" id="BARS01010016">
    <property type="protein sequence ID" value="GAF88776.1"/>
    <property type="molecule type" value="Genomic_DNA"/>
</dbReference>
<protein>
    <recommendedName>
        <fullName evidence="2">Plasmid maintenance system killer protein</fullName>
    </recommendedName>
</protein>
<gene>
    <name evidence="1" type="ORF">S01H1_18693</name>
</gene>
<dbReference type="Gene3D" id="3.30.2310.20">
    <property type="entry name" value="RelE-like"/>
    <property type="match status" value="1"/>
</dbReference>
<comment type="caution">
    <text evidence="1">The sequence shown here is derived from an EMBL/GenBank/DDBJ whole genome shotgun (WGS) entry which is preliminary data.</text>
</comment>
<reference evidence="1" key="1">
    <citation type="journal article" date="2014" name="Front. Microbiol.">
        <title>High frequency of phylogenetically diverse reductive dehalogenase-homologous genes in deep subseafloor sedimentary metagenomes.</title>
        <authorList>
            <person name="Kawai M."/>
            <person name="Futagami T."/>
            <person name="Toyoda A."/>
            <person name="Takaki Y."/>
            <person name="Nishi S."/>
            <person name="Hori S."/>
            <person name="Arai W."/>
            <person name="Tsubouchi T."/>
            <person name="Morono Y."/>
            <person name="Uchiyama I."/>
            <person name="Ito T."/>
            <person name="Fujiyama A."/>
            <person name="Inagaki F."/>
            <person name="Takami H."/>
        </authorList>
    </citation>
    <scope>NUCLEOTIDE SEQUENCE</scope>
    <source>
        <strain evidence="1">Expedition CK06-06</strain>
    </source>
</reference>
<proteinExistence type="predicted"/>
<feature type="non-terminal residue" evidence="1">
    <location>
        <position position="1"/>
    </location>
</feature>
<dbReference type="AlphaFoldDB" id="X0TND1"/>
<organism evidence="1">
    <name type="scientific">marine sediment metagenome</name>
    <dbReference type="NCBI Taxonomy" id="412755"/>
    <lineage>
        <taxon>unclassified sequences</taxon>
        <taxon>metagenomes</taxon>
        <taxon>ecological metagenomes</taxon>
    </lineage>
</organism>
<name>X0TND1_9ZZZZ</name>
<accession>X0TND1</accession>
<evidence type="ECO:0000313" key="1">
    <source>
        <dbReference type="EMBL" id="GAF88776.1"/>
    </source>
</evidence>
<dbReference type="InterPro" id="IPR035093">
    <property type="entry name" value="RelE/ParE_toxin_dom_sf"/>
</dbReference>
<evidence type="ECO:0008006" key="2">
    <source>
        <dbReference type="Google" id="ProtNLM"/>
    </source>
</evidence>